<name>A0ABT3FVX1_9BACT</name>
<dbReference type="Proteomes" id="UP001207930">
    <property type="component" value="Unassembled WGS sequence"/>
</dbReference>
<evidence type="ECO:0000256" key="1">
    <source>
        <dbReference type="SAM" id="MobiDB-lite"/>
    </source>
</evidence>
<keyword evidence="3" id="KW-1185">Reference proteome</keyword>
<feature type="region of interest" description="Disordered" evidence="1">
    <location>
        <begin position="122"/>
        <end position="167"/>
    </location>
</feature>
<reference evidence="2 3" key="1">
    <citation type="submission" date="2022-10" db="EMBL/GenBank/DDBJ databases">
        <title>Luteolibacter flavescens strain MCCC 1K03193, whole genome shotgun sequencing project.</title>
        <authorList>
            <person name="Zhao G."/>
            <person name="Shen L."/>
        </authorList>
    </citation>
    <scope>NUCLEOTIDE SEQUENCE [LARGE SCALE GENOMIC DNA]</scope>
    <source>
        <strain evidence="2 3">MCCC 1K03193</strain>
    </source>
</reference>
<dbReference type="EMBL" id="JAPDDS010000021">
    <property type="protein sequence ID" value="MCW1887727.1"/>
    <property type="molecule type" value="Genomic_DNA"/>
</dbReference>
<organism evidence="2 3">
    <name type="scientific">Luteolibacter flavescens</name>
    <dbReference type="NCBI Taxonomy" id="1859460"/>
    <lineage>
        <taxon>Bacteria</taxon>
        <taxon>Pseudomonadati</taxon>
        <taxon>Verrucomicrobiota</taxon>
        <taxon>Verrucomicrobiia</taxon>
        <taxon>Verrucomicrobiales</taxon>
        <taxon>Verrucomicrobiaceae</taxon>
        <taxon>Luteolibacter</taxon>
    </lineage>
</organism>
<evidence type="ECO:0000313" key="2">
    <source>
        <dbReference type="EMBL" id="MCW1887727.1"/>
    </source>
</evidence>
<evidence type="ECO:0000313" key="3">
    <source>
        <dbReference type="Proteomes" id="UP001207930"/>
    </source>
</evidence>
<proteinExistence type="predicted"/>
<comment type="caution">
    <text evidence="2">The sequence shown here is derived from an EMBL/GenBank/DDBJ whole genome shotgun (WGS) entry which is preliminary data.</text>
</comment>
<gene>
    <name evidence="2" type="ORF">OKA04_23520</name>
</gene>
<feature type="compositionally biased region" description="Polar residues" evidence="1">
    <location>
        <begin position="151"/>
        <end position="167"/>
    </location>
</feature>
<sequence length="167" mass="17842">MAVADELTPIPATEIGHKCILIGKSGAELGTKIQVVGVIVVRHPHTGLEIMLEQVDQKPVGENIYLEIKGGPFGENDVGKRVRVVGHEVGELRQIPLLNQVDRSKIGNMGCHLSFMITEALDPKKPTGSNSTNPQSTQGGAGQPVARPESDSQGSQKPQPESEQLAR</sequence>
<accession>A0ABT3FVX1</accession>
<feature type="compositionally biased region" description="Polar residues" evidence="1">
    <location>
        <begin position="127"/>
        <end position="138"/>
    </location>
</feature>
<dbReference type="RefSeq" id="WP_264503683.1">
    <property type="nucleotide sequence ID" value="NZ_JAPDDS010000021.1"/>
</dbReference>
<protein>
    <submittedName>
        <fullName evidence="2">Uncharacterized protein</fullName>
    </submittedName>
</protein>